<protein>
    <submittedName>
        <fullName evidence="1">Uncharacterized protein</fullName>
    </submittedName>
</protein>
<proteinExistence type="predicted"/>
<dbReference type="EMBL" id="JBBKAI010000002">
    <property type="protein sequence ID" value="MEJ8662184.1"/>
    <property type="molecule type" value="Genomic_DNA"/>
</dbReference>
<dbReference type="Proteomes" id="UP001375539">
    <property type="component" value="Unassembled WGS sequence"/>
</dbReference>
<evidence type="ECO:0000313" key="2">
    <source>
        <dbReference type="Proteomes" id="UP001375539"/>
    </source>
</evidence>
<name>A0ACC6QUZ5_9ACTN</name>
<evidence type="ECO:0000313" key="1">
    <source>
        <dbReference type="EMBL" id="MEJ8662184.1"/>
    </source>
</evidence>
<gene>
    <name evidence="1" type="ORF">WKI58_37920</name>
</gene>
<comment type="caution">
    <text evidence="1">The sequence shown here is derived from an EMBL/GenBank/DDBJ whole genome shotgun (WGS) entry which is preliminary data.</text>
</comment>
<keyword evidence="2" id="KW-1185">Reference proteome</keyword>
<reference evidence="1" key="1">
    <citation type="submission" date="2024-03" db="EMBL/GenBank/DDBJ databases">
        <title>Novel Streptomyces species of biotechnological and ecological value are a feature of Machair soil.</title>
        <authorList>
            <person name="Prole J.R."/>
            <person name="Goodfellow M."/>
            <person name="Allenby N."/>
            <person name="Ward A.C."/>
        </authorList>
    </citation>
    <scope>NUCLEOTIDE SEQUENCE</scope>
    <source>
        <strain evidence="1">MS1.AVA.4</strain>
    </source>
</reference>
<accession>A0ACC6QUZ5</accession>
<organism evidence="1 2">
    <name type="scientific">Streptomyces pratisoli</name>
    <dbReference type="NCBI Taxonomy" id="3139917"/>
    <lineage>
        <taxon>Bacteria</taxon>
        <taxon>Bacillati</taxon>
        <taxon>Actinomycetota</taxon>
        <taxon>Actinomycetes</taxon>
        <taxon>Kitasatosporales</taxon>
        <taxon>Streptomycetaceae</taxon>
        <taxon>Streptomyces</taxon>
    </lineage>
</organism>
<sequence>MSLTVWPARTVLPATQQHHRQVVNLVNGASAPVNIEVEPSQFTQAASGEITFRPPGPVSAASWVSVTPTRFRLKARETRKVTVDVSVPDRPEPGERYIAILFKTPPRKTSRNVQVVGAVASQFLINVPGKAVHRILADRLEAPRFAFGGPLDLSLSIRNAGNVHRSYTGPNRITATAGGKKLVFPHITILGNSRRTVTAQWPDPPLFCVCRASVTFPTGKGEHITRTARIVIVPLPQIIGLLAAALGLFLLTRKGVRYQRALLTAARQEHR</sequence>